<evidence type="ECO:0000256" key="1">
    <source>
        <dbReference type="SAM" id="MobiDB-lite"/>
    </source>
</evidence>
<dbReference type="AlphaFoldDB" id="I7MIR6"/>
<reference evidence="3" key="1">
    <citation type="journal article" date="2006" name="PLoS Biol.">
        <title>Macronuclear genome sequence of the ciliate Tetrahymena thermophila, a model eukaryote.</title>
        <authorList>
            <person name="Eisen J.A."/>
            <person name="Coyne R.S."/>
            <person name="Wu M."/>
            <person name="Wu D."/>
            <person name="Thiagarajan M."/>
            <person name="Wortman J.R."/>
            <person name="Badger J.H."/>
            <person name="Ren Q."/>
            <person name="Amedeo P."/>
            <person name="Jones K.M."/>
            <person name="Tallon L.J."/>
            <person name="Delcher A.L."/>
            <person name="Salzberg S.L."/>
            <person name="Silva J.C."/>
            <person name="Haas B.J."/>
            <person name="Majoros W.H."/>
            <person name="Farzad M."/>
            <person name="Carlton J.M."/>
            <person name="Smith R.K. Jr."/>
            <person name="Garg J."/>
            <person name="Pearlman R.E."/>
            <person name="Karrer K.M."/>
            <person name="Sun L."/>
            <person name="Manning G."/>
            <person name="Elde N.C."/>
            <person name="Turkewitz A.P."/>
            <person name="Asai D.J."/>
            <person name="Wilkes D.E."/>
            <person name="Wang Y."/>
            <person name="Cai H."/>
            <person name="Collins K."/>
            <person name="Stewart B.A."/>
            <person name="Lee S.R."/>
            <person name="Wilamowska K."/>
            <person name="Weinberg Z."/>
            <person name="Ruzzo W.L."/>
            <person name="Wloga D."/>
            <person name="Gaertig J."/>
            <person name="Frankel J."/>
            <person name="Tsao C.-C."/>
            <person name="Gorovsky M.A."/>
            <person name="Keeling P.J."/>
            <person name="Waller R.F."/>
            <person name="Patron N.J."/>
            <person name="Cherry J.M."/>
            <person name="Stover N.A."/>
            <person name="Krieger C.J."/>
            <person name="del Toro C."/>
            <person name="Ryder H.F."/>
            <person name="Williamson S.C."/>
            <person name="Barbeau R.A."/>
            <person name="Hamilton E.P."/>
            <person name="Orias E."/>
        </authorList>
    </citation>
    <scope>NUCLEOTIDE SEQUENCE [LARGE SCALE GENOMIC DNA]</scope>
    <source>
        <strain evidence="3">SB210</strain>
    </source>
</reference>
<dbReference type="GeneID" id="7825333"/>
<accession>I7MIR6</accession>
<dbReference type="KEGG" id="tet:TTHERM_00242060"/>
<feature type="compositionally biased region" description="Basic and acidic residues" evidence="1">
    <location>
        <begin position="31"/>
        <end position="50"/>
    </location>
</feature>
<evidence type="ECO:0000313" key="3">
    <source>
        <dbReference type="Proteomes" id="UP000009168"/>
    </source>
</evidence>
<feature type="region of interest" description="Disordered" evidence="1">
    <location>
        <begin position="31"/>
        <end position="57"/>
    </location>
</feature>
<dbReference type="Proteomes" id="UP000009168">
    <property type="component" value="Unassembled WGS sequence"/>
</dbReference>
<proteinExistence type="predicted"/>
<organism evidence="2 3">
    <name type="scientific">Tetrahymena thermophila (strain SB210)</name>
    <dbReference type="NCBI Taxonomy" id="312017"/>
    <lineage>
        <taxon>Eukaryota</taxon>
        <taxon>Sar</taxon>
        <taxon>Alveolata</taxon>
        <taxon>Ciliophora</taxon>
        <taxon>Intramacronucleata</taxon>
        <taxon>Oligohymenophorea</taxon>
        <taxon>Hymenostomatida</taxon>
        <taxon>Tetrahymenina</taxon>
        <taxon>Tetrahymenidae</taxon>
        <taxon>Tetrahymena</taxon>
    </lineage>
</organism>
<dbReference type="InParanoid" id="I7MIR6"/>
<sequence length="57" mass="6844">MSKIKLDFYNFRKLFHIVRYPYCIKEKTAQEASVDKHDSNKSEQLNHIEDDLTNVEI</sequence>
<dbReference type="RefSeq" id="XP_001024930.2">
    <property type="nucleotide sequence ID" value="XM_001024930.2"/>
</dbReference>
<evidence type="ECO:0000313" key="2">
    <source>
        <dbReference type="EMBL" id="EAS04685.2"/>
    </source>
</evidence>
<protein>
    <submittedName>
        <fullName evidence="2">Uncharacterized protein</fullName>
    </submittedName>
</protein>
<gene>
    <name evidence="2" type="ORF">TTHERM_00242060</name>
</gene>
<name>I7MIR6_TETTS</name>
<keyword evidence="3" id="KW-1185">Reference proteome</keyword>
<dbReference type="EMBL" id="GG662443">
    <property type="protein sequence ID" value="EAS04685.2"/>
    <property type="molecule type" value="Genomic_DNA"/>
</dbReference>